<accession>A0ABV0IGD1</accession>
<evidence type="ECO:0000256" key="1">
    <source>
        <dbReference type="SAM" id="MobiDB-lite"/>
    </source>
</evidence>
<evidence type="ECO:0000313" key="3">
    <source>
        <dbReference type="Proteomes" id="UP001484097"/>
    </source>
</evidence>
<sequence length="531" mass="54336">MTGTVPVPAGAGRPGLLDGVDVPGRAGPSGTGTGVAEAGEPPSYSVRGGPGSIHANLDELERGSLLLAGATDEAAALSLRAAGWGSLMAVAAAHTSSGRVLAGRTAELSGGLMVISAEAGVLAVAVRTAAHTYREAEAAARRRMAELYGGAAVVGALGLGLSGRPLPVPLTELALQATPEVLAGLLGLMAPGLGRGYLIASEVTGRAARDDGATGALSGPEQLYPLVTALGRATGLVQIGPVRLQEKPPPAEEWGQTWTPESGGGISDLMSHLDLAREAAPGSVQITKITPEGPGTPETVWLVSLPGTQTGDYKDGSGWSTNPWDMGGNAEAMALDSQHVSAAVDEALRAAGAGQDDALVLSGYSQGGLHAARIAADERIAANYDVQGLFTIGSPTGEIRVPAGVETAHLEHREDFPAAADGRANPQAANRATITVSGYDESLFPEEKDLFSGHAFENYAFHAALLDRDPDVARQAPALEHIAALTAGGGVTRSVQFERVRPGNPRHPLDERPDRRPTGIRPGLMHSVRNG</sequence>
<feature type="compositionally biased region" description="Basic and acidic residues" evidence="1">
    <location>
        <begin position="500"/>
        <end position="517"/>
    </location>
</feature>
<dbReference type="SUPFAM" id="SSF53474">
    <property type="entry name" value="alpha/beta-Hydrolases"/>
    <property type="match status" value="1"/>
</dbReference>
<reference evidence="2 3" key="1">
    <citation type="submission" date="2024-05" db="EMBL/GenBank/DDBJ databases">
        <authorList>
            <person name="Yi C."/>
        </authorList>
    </citation>
    <scope>NUCLEOTIDE SEQUENCE [LARGE SCALE GENOMIC DNA]</scope>
    <source>
        <strain evidence="2 3">XS13</strain>
    </source>
</reference>
<dbReference type="EMBL" id="JBDXMX010000002">
    <property type="protein sequence ID" value="MEO9247215.1"/>
    <property type="molecule type" value="Genomic_DNA"/>
</dbReference>
<protein>
    <recommendedName>
        <fullName evidence="4">PE-PPE domain-containing protein</fullName>
    </recommendedName>
</protein>
<gene>
    <name evidence="2" type="ORF">ABDK96_05945</name>
</gene>
<dbReference type="Gene3D" id="3.40.50.1820">
    <property type="entry name" value="alpha/beta hydrolase"/>
    <property type="match status" value="1"/>
</dbReference>
<proteinExistence type="predicted"/>
<feature type="region of interest" description="Disordered" evidence="1">
    <location>
        <begin position="500"/>
        <end position="531"/>
    </location>
</feature>
<organism evidence="2 3">
    <name type="scientific">Citricoccus nitrophenolicus</name>
    <dbReference type="NCBI Taxonomy" id="863575"/>
    <lineage>
        <taxon>Bacteria</taxon>
        <taxon>Bacillati</taxon>
        <taxon>Actinomycetota</taxon>
        <taxon>Actinomycetes</taxon>
        <taxon>Micrococcales</taxon>
        <taxon>Micrococcaceae</taxon>
        <taxon>Citricoccus</taxon>
    </lineage>
</organism>
<name>A0ABV0IGD1_9MICC</name>
<dbReference type="InterPro" id="IPR029058">
    <property type="entry name" value="AB_hydrolase_fold"/>
</dbReference>
<evidence type="ECO:0000313" key="2">
    <source>
        <dbReference type="EMBL" id="MEO9247215.1"/>
    </source>
</evidence>
<feature type="region of interest" description="Disordered" evidence="1">
    <location>
        <begin position="1"/>
        <end position="46"/>
    </location>
</feature>
<dbReference type="RefSeq" id="WP_347919700.1">
    <property type="nucleotide sequence ID" value="NZ_JBDXMX010000002.1"/>
</dbReference>
<comment type="caution">
    <text evidence="2">The sequence shown here is derived from an EMBL/GenBank/DDBJ whole genome shotgun (WGS) entry which is preliminary data.</text>
</comment>
<dbReference type="Proteomes" id="UP001484097">
    <property type="component" value="Unassembled WGS sequence"/>
</dbReference>
<evidence type="ECO:0008006" key="4">
    <source>
        <dbReference type="Google" id="ProtNLM"/>
    </source>
</evidence>
<keyword evidence="3" id="KW-1185">Reference proteome</keyword>